<dbReference type="Gene3D" id="3.30.70.2130">
    <property type="entry name" value="Metalloenzyme domain"/>
    <property type="match status" value="1"/>
</dbReference>
<dbReference type="SUPFAM" id="SSF53649">
    <property type="entry name" value="Alkaline phosphatase-like"/>
    <property type="match status" value="1"/>
</dbReference>
<evidence type="ECO:0000313" key="8">
    <source>
        <dbReference type="Proteomes" id="UP000094769"/>
    </source>
</evidence>
<comment type="similarity">
    <text evidence="4">Belongs to the BPG-independent phosphoglycerate mutase family. A-PGAM subfamily.</text>
</comment>
<dbReference type="OrthoDB" id="9803751at2"/>
<comment type="pathway">
    <text evidence="3">Carbohydrate degradation.</text>
</comment>
<evidence type="ECO:0000256" key="4">
    <source>
        <dbReference type="ARBA" id="ARBA00005524"/>
    </source>
</evidence>
<dbReference type="InterPro" id="IPR017850">
    <property type="entry name" value="Alkaline_phosphatase_core_sf"/>
</dbReference>
<dbReference type="InterPro" id="IPR042253">
    <property type="entry name" value="Pglycerate_mutase_ApgM_sf"/>
</dbReference>
<evidence type="ECO:0000313" key="7">
    <source>
        <dbReference type="EMBL" id="ODJ87032.1"/>
    </source>
</evidence>
<dbReference type="GO" id="GO:0004619">
    <property type="term" value="F:phosphoglycerate mutase activity"/>
    <property type="evidence" value="ECO:0007669"/>
    <property type="project" value="UniProtKB-EC"/>
</dbReference>
<comment type="catalytic activity">
    <reaction evidence="1">
        <text>(2R)-2-phosphoglycerate = (2R)-3-phosphoglycerate</text>
        <dbReference type="Rhea" id="RHEA:15901"/>
        <dbReference type="ChEBI" id="CHEBI:58272"/>
        <dbReference type="ChEBI" id="CHEBI:58289"/>
        <dbReference type="EC" id="5.4.2.12"/>
    </reaction>
</comment>
<comment type="caution">
    <text evidence="7">The sequence shown here is derived from an EMBL/GenBank/DDBJ whole genome shotgun (WGS) entry which is preliminary data.</text>
</comment>
<evidence type="ECO:0000256" key="5">
    <source>
        <dbReference type="ARBA" id="ARBA00023152"/>
    </source>
</evidence>
<organism evidence="7 8">
    <name type="scientific">Candidatus Thiodiazotropha endolucinida</name>
    <dbReference type="NCBI Taxonomy" id="1655433"/>
    <lineage>
        <taxon>Bacteria</taxon>
        <taxon>Pseudomonadati</taxon>
        <taxon>Pseudomonadota</taxon>
        <taxon>Gammaproteobacteria</taxon>
        <taxon>Chromatiales</taxon>
        <taxon>Sedimenticolaceae</taxon>
        <taxon>Candidatus Thiodiazotropha</taxon>
    </lineage>
</organism>
<dbReference type="Proteomes" id="UP000094769">
    <property type="component" value="Unassembled WGS sequence"/>
</dbReference>
<dbReference type="Gene3D" id="3.40.720.10">
    <property type="entry name" value="Alkaline Phosphatase, subunit A"/>
    <property type="match status" value="2"/>
</dbReference>
<evidence type="ECO:0000256" key="1">
    <source>
        <dbReference type="ARBA" id="ARBA00000370"/>
    </source>
</evidence>
<evidence type="ECO:0000259" key="6">
    <source>
        <dbReference type="Pfam" id="PF01676"/>
    </source>
</evidence>
<accession>A0A7Z0VJZ9</accession>
<dbReference type="CDD" id="cd16011">
    <property type="entry name" value="iPGM_like"/>
    <property type="match status" value="1"/>
</dbReference>
<keyword evidence="5" id="KW-0324">Glycolysis</keyword>
<dbReference type="Pfam" id="PF01676">
    <property type="entry name" value="Metalloenzyme"/>
    <property type="match status" value="1"/>
</dbReference>
<dbReference type="InterPro" id="IPR004456">
    <property type="entry name" value="Pglycerate_mutase_ApgM"/>
</dbReference>
<dbReference type="PANTHER" id="PTHR31209:SF0">
    <property type="entry name" value="METALLOENZYME DOMAIN-CONTAINING PROTEIN"/>
    <property type="match status" value="1"/>
</dbReference>
<dbReference type="NCBIfam" id="TIGR00306">
    <property type="entry name" value="apgM"/>
    <property type="match status" value="1"/>
</dbReference>
<gene>
    <name evidence="7" type="ORF">CODIS_27810</name>
</gene>
<dbReference type="PIRSF" id="PIRSF006392">
    <property type="entry name" value="IPGAM_arch"/>
    <property type="match status" value="1"/>
</dbReference>
<dbReference type="Pfam" id="PF10143">
    <property type="entry name" value="PhosphMutase"/>
    <property type="match status" value="1"/>
</dbReference>
<name>A0A7Z0VJZ9_9GAMM</name>
<dbReference type="GO" id="GO:0046872">
    <property type="term" value="F:metal ion binding"/>
    <property type="evidence" value="ECO:0007669"/>
    <property type="project" value="InterPro"/>
</dbReference>
<evidence type="ECO:0000256" key="3">
    <source>
        <dbReference type="ARBA" id="ARBA00004921"/>
    </source>
</evidence>
<sequence length="424" mass="45770">MLTTQKGVMIILDGLGDRGIPAFGGKTPLEAADTPNMDGLASAGQCGLVDPLFPGMPVGTHTGICLLFGLSKQHTMKLARGPIEASGVGLNDNDQALYFRCNFATLKKHKDRYDILDRRAGRINTGTESLTAAIGQVDLGDGIIASLHPATQHRVVLQMEGCGLSHDISNTDPGNQFKAKGLLTCLPNDPSDSAAVKTASAVNRLMEIIYEKLSEHPVNRQRIDNNLPPANGIICRGPGTLPKVKPLLNQLKLTTAVISGERTVLGLGRLLGYDLFTHDRFTADHNTDLHAKVKTTISALDDHDMVYLHIKATDIYSHDLNPTGKREMLLKIDDAIAPLINDSLVIAITADHCTDTNTGRHTGDPIPSLIYNPRGRVDGCLEFSELACNTGGLGRINSSGFLLSMLDQMNQLENFRPKDSVFIL</sequence>
<reference evidence="7 8" key="1">
    <citation type="submission" date="2016-06" db="EMBL/GenBank/DDBJ databases">
        <title>Genome sequence of endosymbiont of Candidatus Endolucinida thiodiazotropha.</title>
        <authorList>
            <person name="Poehlein A."/>
            <person name="Koenig S."/>
            <person name="Heiden S.E."/>
            <person name="Thuermer A."/>
            <person name="Voget S."/>
            <person name="Daniel R."/>
            <person name="Markert S."/>
            <person name="Gros O."/>
            <person name="Schweder T."/>
        </authorList>
    </citation>
    <scope>NUCLEOTIDE SEQUENCE [LARGE SCALE GENOMIC DNA]</scope>
    <source>
        <strain evidence="7 8">COS</strain>
    </source>
</reference>
<dbReference type="RefSeq" id="WP_154723126.1">
    <property type="nucleotide sequence ID" value="NZ_MARB01000015.1"/>
</dbReference>
<comment type="function">
    <text evidence="2">Catalyzes the interconversion of 2-phosphoglycerate and 3-phosphoglycerate.</text>
</comment>
<keyword evidence="8" id="KW-1185">Reference proteome</keyword>
<dbReference type="GO" id="GO:0006096">
    <property type="term" value="P:glycolytic process"/>
    <property type="evidence" value="ECO:0007669"/>
    <property type="project" value="UniProtKB-KW"/>
</dbReference>
<evidence type="ECO:0000256" key="2">
    <source>
        <dbReference type="ARBA" id="ARBA00002315"/>
    </source>
</evidence>
<proteinExistence type="inferred from homology"/>
<feature type="domain" description="Metalloenzyme" evidence="6">
    <location>
        <begin position="6"/>
        <end position="399"/>
    </location>
</feature>
<dbReference type="EMBL" id="MARB01000015">
    <property type="protein sequence ID" value="ODJ87032.1"/>
    <property type="molecule type" value="Genomic_DNA"/>
</dbReference>
<dbReference type="AlphaFoldDB" id="A0A7Z0VJZ9"/>
<dbReference type="InterPro" id="IPR006124">
    <property type="entry name" value="Metalloenzyme"/>
</dbReference>
<protein>
    <submittedName>
        <fullName evidence="7">Cofactor-independent phosphoglycerate mutase</fullName>
    </submittedName>
</protein>
<dbReference type="PANTHER" id="PTHR31209">
    <property type="entry name" value="COFACTOR-INDEPENDENT PHOSPHOGLYCERATE MUTASE"/>
    <property type="match status" value="1"/>
</dbReference>